<dbReference type="PANTHER" id="PTHR11122">
    <property type="entry name" value="APOSPORY-ASSOCIATED PROTEIN C-RELATED"/>
    <property type="match status" value="1"/>
</dbReference>
<dbReference type="OMA" id="MSERCFK"/>
<dbReference type="Gene3D" id="2.70.98.10">
    <property type="match status" value="1"/>
</dbReference>
<dbReference type="STRING" id="436017.A4RZZ2"/>
<dbReference type="SUPFAM" id="SSF74650">
    <property type="entry name" value="Galactose mutarotase-like"/>
    <property type="match status" value="1"/>
</dbReference>
<dbReference type="HOGENOM" id="CLU_654439_0_0_1"/>
<dbReference type="Gramene" id="ABO96948">
    <property type="protein sequence ID" value="ABO96948"/>
    <property type="gene ID" value="OSTLU_32562"/>
</dbReference>
<protein>
    <recommendedName>
        <fullName evidence="4">Glucose-6-phosphate 1-epimerase</fullName>
    </recommendedName>
</protein>
<proteinExistence type="predicted"/>
<dbReference type="eggNOG" id="KOG1594">
    <property type="taxonomic scope" value="Eukaryota"/>
</dbReference>
<dbReference type="PANTHER" id="PTHR11122:SF13">
    <property type="entry name" value="GLUCOSE-6-PHOSPHATE 1-EPIMERASE"/>
    <property type="match status" value="1"/>
</dbReference>
<dbReference type="InterPro" id="IPR014718">
    <property type="entry name" value="GH-type_carb-bd"/>
</dbReference>
<dbReference type="InterPro" id="IPR008183">
    <property type="entry name" value="Aldose_1/G6P_1-epimerase"/>
</dbReference>
<dbReference type="InterPro" id="IPR011013">
    <property type="entry name" value="Gal_mutarotase_sf_dom"/>
</dbReference>
<evidence type="ECO:0000313" key="2">
    <source>
        <dbReference type="EMBL" id="ABO96948.1"/>
    </source>
</evidence>
<feature type="compositionally biased region" description="Low complexity" evidence="1">
    <location>
        <begin position="1"/>
        <end position="17"/>
    </location>
</feature>
<dbReference type="Pfam" id="PF01263">
    <property type="entry name" value="Aldose_epim"/>
    <property type="match status" value="1"/>
</dbReference>
<feature type="compositionally biased region" description="Basic residues" evidence="1">
    <location>
        <begin position="26"/>
        <end position="36"/>
    </location>
</feature>
<dbReference type="RefSeq" id="XP_001418655.1">
    <property type="nucleotide sequence ID" value="XM_001418618.1"/>
</dbReference>
<dbReference type="GO" id="GO:0047938">
    <property type="term" value="F:glucose-6-phosphate 1-epimerase activity"/>
    <property type="evidence" value="ECO:0007669"/>
    <property type="project" value="TreeGrafter"/>
</dbReference>
<dbReference type="GO" id="GO:0005737">
    <property type="term" value="C:cytoplasm"/>
    <property type="evidence" value="ECO:0007669"/>
    <property type="project" value="TreeGrafter"/>
</dbReference>
<dbReference type="EMBL" id="CP000587">
    <property type="protein sequence ID" value="ABO96948.1"/>
    <property type="molecule type" value="Genomic_DNA"/>
</dbReference>
<organism evidence="2 3">
    <name type="scientific">Ostreococcus lucimarinus (strain CCE9901)</name>
    <dbReference type="NCBI Taxonomy" id="436017"/>
    <lineage>
        <taxon>Eukaryota</taxon>
        <taxon>Viridiplantae</taxon>
        <taxon>Chlorophyta</taxon>
        <taxon>Mamiellophyceae</taxon>
        <taxon>Mamiellales</taxon>
        <taxon>Bathycoccaceae</taxon>
        <taxon>Ostreococcus</taxon>
    </lineage>
</organism>
<dbReference type="GeneID" id="5002818"/>
<reference evidence="2 3" key="1">
    <citation type="journal article" date="2007" name="Proc. Natl. Acad. Sci. U.S.A.">
        <title>The tiny eukaryote Ostreococcus provides genomic insights into the paradox of plankton speciation.</title>
        <authorList>
            <person name="Palenik B."/>
            <person name="Grimwood J."/>
            <person name="Aerts A."/>
            <person name="Rouze P."/>
            <person name="Salamov A."/>
            <person name="Putnam N."/>
            <person name="Dupont C."/>
            <person name="Jorgensen R."/>
            <person name="Derelle E."/>
            <person name="Rombauts S."/>
            <person name="Zhou K."/>
            <person name="Otillar R."/>
            <person name="Merchant S.S."/>
            <person name="Podell S."/>
            <person name="Gaasterland T."/>
            <person name="Napoli C."/>
            <person name="Gendler K."/>
            <person name="Manuell A."/>
            <person name="Tai V."/>
            <person name="Vallon O."/>
            <person name="Piganeau G."/>
            <person name="Jancek S."/>
            <person name="Heijde M."/>
            <person name="Jabbari K."/>
            <person name="Bowler C."/>
            <person name="Lohr M."/>
            <person name="Robbens S."/>
            <person name="Werner G."/>
            <person name="Dubchak I."/>
            <person name="Pazour G.J."/>
            <person name="Ren Q."/>
            <person name="Paulsen I."/>
            <person name="Delwiche C."/>
            <person name="Schmutz J."/>
            <person name="Rokhsar D."/>
            <person name="Van de Peer Y."/>
            <person name="Moreau H."/>
            <person name="Grigoriev I.V."/>
        </authorList>
    </citation>
    <scope>NUCLEOTIDE SEQUENCE [LARGE SCALE GENOMIC DNA]</scope>
    <source>
        <strain evidence="2 3">CCE9901</strain>
    </source>
</reference>
<dbReference type="KEGG" id="olu:OSTLU_32562"/>
<dbReference type="Proteomes" id="UP000001568">
    <property type="component" value="Chromosome 7"/>
</dbReference>
<feature type="compositionally biased region" description="Basic and acidic residues" evidence="1">
    <location>
        <begin position="42"/>
        <end position="59"/>
    </location>
</feature>
<dbReference type="GO" id="GO:0005975">
    <property type="term" value="P:carbohydrate metabolic process"/>
    <property type="evidence" value="ECO:0007669"/>
    <property type="project" value="InterPro"/>
</dbReference>
<dbReference type="AlphaFoldDB" id="A4RZZ2"/>
<dbReference type="GO" id="GO:0030246">
    <property type="term" value="F:carbohydrate binding"/>
    <property type="evidence" value="ECO:0007669"/>
    <property type="project" value="InterPro"/>
</dbReference>
<accession>A4RZZ2</accession>
<sequence length="450" mass="48700">MLASSLSASRAVAPRASRAFRDARSSARRTARRARAPARVAAKLEDTPKFVRDSRDDAKAAQPPDAGRTAADVEAFIADLSGDARGDSPVTQTLNKEFGLSDGATPFVRVRDGRGSLTKVTLTHPNGSYVDVYLKGGNVASWVLASGGEVLYVPDDASFKKHAPTDGGNPVCFPQFGAGGERPGSVGAAKMPEDGFANRMEWRIGETGTYASSDGTSCPFVTLELTDDDSSRAAFNHNFKLTQEISLEHNALKVKMTCANTGSTAFEYAIGRKAHIAVSDVREGDVYYVGFEDCVVLDNCLHPTKPRVRFTKDLDAMSERCFKLDGPTDKVYLATEDLATGVEVGTGCTVFAQNLSGERGCVDRAVFNPWEASPKTYRWYAGLGIGNFGKLRVAEPDTKSSTEIQYKVVDSTPSIGIREDFELFEKVNARNMFARPKIDLSNAELPDDMQ</sequence>
<gene>
    <name evidence="2" type="ORF">OSTLU_32562</name>
</gene>
<evidence type="ECO:0000313" key="3">
    <source>
        <dbReference type="Proteomes" id="UP000001568"/>
    </source>
</evidence>
<feature type="region of interest" description="Disordered" evidence="1">
    <location>
        <begin position="1"/>
        <end position="69"/>
    </location>
</feature>
<evidence type="ECO:0000256" key="1">
    <source>
        <dbReference type="SAM" id="MobiDB-lite"/>
    </source>
</evidence>
<name>A4RZZ2_OSTLU</name>
<dbReference type="OrthoDB" id="1659429at2759"/>
<keyword evidence="3" id="KW-1185">Reference proteome</keyword>
<evidence type="ECO:0008006" key="4">
    <source>
        <dbReference type="Google" id="ProtNLM"/>
    </source>
</evidence>